<reference evidence="7" key="1">
    <citation type="submission" date="2020-05" db="EMBL/GenBank/DDBJ databases">
        <title>Phylogenomic resolution of chytrid fungi.</title>
        <authorList>
            <person name="Stajich J.E."/>
            <person name="Amses K."/>
            <person name="Simmons R."/>
            <person name="Seto K."/>
            <person name="Myers J."/>
            <person name="Bonds A."/>
            <person name="Quandt C.A."/>
            <person name="Barry K."/>
            <person name="Liu P."/>
            <person name="Grigoriev I."/>
            <person name="Longcore J.E."/>
            <person name="James T.Y."/>
        </authorList>
    </citation>
    <scope>NUCLEOTIDE SEQUENCE</scope>
    <source>
        <strain evidence="7">PLAUS21</strain>
    </source>
</reference>
<keyword evidence="2" id="KW-0805">Transcription regulation</keyword>
<proteinExistence type="predicted"/>
<evidence type="ECO:0000256" key="2">
    <source>
        <dbReference type="ARBA" id="ARBA00023015"/>
    </source>
</evidence>
<protein>
    <recommendedName>
        <fullName evidence="6">Velvet domain-containing protein</fullName>
    </recommendedName>
</protein>
<dbReference type="Proteomes" id="UP001210925">
    <property type="component" value="Unassembled WGS sequence"/>
</dbReference>
<evidence type="ECO:0000259" key="6">
    <source>
        <dbReference type="PROSITE" id="PS51821"/>
    </source>
</evidence>
<dbReference type="GO" id="GO:0005634">
    <property type="term" value="C:nucleus"/>
    <property type="evidence" value="ECO:0007669"/>
    <property type="project" value="UniProtKB-SubCell"/>
</dbReference>
<dbReference type="InterPro" id="IPR037525">
    <property type="entry name" value="Velvet_dom"/>
</dbReference>
<dbReference type="Pfam" id="PF11754">
    <property type="entry name" value="Velvet"/>
    <property type="match status" value="1"/>
</dbReference>
<dbReference type="PANTHER" id="PTHR33572">
    <property type="entry name" value="SPORE DEVELOPMENT REGULATOR VOSA"/>
    <property type="match status" value="1"/>
</dbReference>
<dbReference type="Gene3D" id="2.60.40.3960">
    <property type="entry name" value="Velvet domain"/>
    <property type="match status" value="1"/>
</dbReference>
<dbReference type="InterPro" id="IPR021740">
    <property type="entry name" value="Velvet"/>
</dbReference>
<gene>
    <name evidence="7" type="ORF">HK103_005931</name>
</gene>
<evidence type="ECO:0000256" key="4">
    <source>
        <dbReference type="ARBA" id="ARBA00023242"/>
    </source>
</evidence>
<dbReference type="InterPro" id="IPR038491">
    <property type="entry name" value="Velvet_dom_sf"/>
</dbReference>
<evidence type="ECO:0000256" key="5">
    <source>
        <dbReference type="SAM" id="MobiDB-lite"/>
    </source>
</evidence>
<accession>A0AAD5UQR8</accession>
<keyword evidence="8" id="KW-1185">Reference proteome</keyword>
<feature type="region of interest" description="Disordered" evidence="5">
    <location>
        <begin position="231"/>
        <end position="250"/>
    </location>
</feature>
<dbReference type="PROSITE" id="PS51821">
    <property type="entry name" value="VELVET"/>
    <property type="match status" value="1"/>
</dbReference>
<dbReference type="EMBL" id="JADGKB010000006">
    <property type="protein sequence ID" value="KAJ3261323.1"/>
    <property type="molecule type" value="Genomic_DNA"/>
</dbReference>
<comment type="subcellular location">
    <subcellularLocation>
        <location evidence="1">Nucleus</location>
    </subcellularLocation>
</comment>
<feature type="domain" description="Velvet" evidence="6">
    <location>
        <begin position="15"/>
        <end position="207"/>
    </location>
</feature>
<evidence type="ECO:0000313" key="8">
    <source>
        <dbReference type="Proteomes" id="UP001210925"/>
    </source>
</evidence>
<evidence type="ECO:0000256" key="1">
    <source>
        <dbReference type="ARBA" id="ARBA00004123"/>
    </source>
</evidence>
<dbReference type="AlphaFoldDB" id="A0AAD5UQR8"/>
<evidence type="ECO:0000256" key="3">
    <source>
        <dbReference type="ARBA" id="ARBA00023163"/>
    </source>
</evidence>
<dbReference type="PANTHER" id="PTHR33572:SF18">
    <property type="entry name" value="SPORE DEVELOPMENT REGULATOR VOSA"/>
    <property type="match status" value="1"/>
</dbReference>
<comment type="caution">
    <text evidence="7">The sequence shown here is derived from an EMBL/GenBank/DDBJ whole genome shotgun (WGS) entry which is preliminary data.</text>
</comment>
<keyword evidence="4" id="KW-0539">Nucleus</keyword>
<sequence length="351" mass="40386">MIKSGLNSGAIEHITQNASYSLRVRQNPIQSSVATSQDKLGICVLIIVPRKVLDPATIVELNVVPNPEHQPCLRYQPTLFAYATLVDKDSLEEIIRTVDKREKVLAGSLSSSLYTLNDPEMNLSFGKFFVFPDISVRQEGIYRLKITLFKIDGGMSDPLKSFRNVTQLCSVYTELFEIYSCSYLLACLKPPVLSVSFSEQGVKMKLKRQAKTRKMFVNNEAVTPTAKVNRGNAVSNEANGPKKQRDITKPKLSTPYHNAEYYPALPPQRYYQPYPHHLSQPTMHDRMRQHRDMQHYYESGFQFARAAEKSKDNRHIYDEYNPQKYTCPPHLAYNEFEHQRIPYVKSSLYYQ</sequence>
<evidence type="ECO:0000313" key="7">
    <source>
        <dbReference type="EMBL" id="KAJ3261323.1"/>
    </source>
</evidence>
<organism evidence="7 8">
    <name type="scientific">Boothiomyces macroporosus</name>
    <dbReference type="NCBI Taxonomy" id="261099"/>
    <lineage>
        <taxon>Eukaryota</taxon>
        <taxon>Fungi</taxon>
        <taxon>Fungi incertae sedis</taxon>
        <taxon>Chytridiomycota</taxon>
        <taxon>Chytridiomycota incertae sedis</taxon>
        <taxon>Chytridiomycetes</taxon>
        <taxon>Rhizophydiales</taxon>
        <taxon>Terramycetaceae</taxon>
        <taxon>Boothiomyces</taxon>
    </lineage>
</organism>
<keyword evidence="3" id="KW-0804">Transcription</keyword>
<name>A0AAD5UQR8_9FUNG</name>